<evidence type="ECO:0000256" key="1">
    <source>
        <dbReference type="SAM" id="MobiDB-lite"/>
    </source>
</evidence>
<dbReference type="VEuPathDB" id="FungiDB:GWK60_E05225"/>
<evidence type="ECO:0000259" key="2">
    <source>
        <dbReference type="PROSITE" id="PS50888"/>
    </source>
</evidence>
<protein>
    <submittedName>
        <fullName evidence="3">Serine-rich protein TYE7</fullName>
    </submittedName>
</protein>
<dbReference type="EMBL" id="LLZZ01000143">
    <property type="protein sequence ID" value="KTA99623.1"/>
    <property type="molecule type" value="Genomic_DNA"/>
</dbReference>
<evidence type="ECO:0000313" key="4">
    <source>
        <dbReference type="EMBL" id="KTB11924.1"/>
    </source>
</evidence>
<dbReference type="Gene3D" id="4.10.280.10">
    <property type="entry name" value="Helix-loop-helix DNA-binding domain"/>
    <property type="match status" value="1"/>
</dbReference>
<comment type="caution">
    <text evidence="3">The sequence shown here is derived from an EMBL/GenBank/DDBJ whole genome shotgun (WGS) entry which is preliminary data.</text>
</comment>
<dbReference type="InterPro" id="IPR052099">
    <property type="entry name" value="Regulatory_TF_Diverse"/>
</dbReference>
<dbReference type="Pfam" id="PF00010">
    <property type="entry name" value="HLH"/>
    <property type="match status" value="1"/>
</dbReference>
<dbReference type="VEuPathDB" id="FungiDB:GVI51_E05291"/>
<feature type="region of interest" description="Disordered" evidence="1">
    <location>
        <begin position="106"/>
        <end position="128"/>
    </location>
</feature>
<dbReference type="EMBL" id="LLZZ01000025">
    <property type="protein sequence ID" value="KTB11924.1"/>
    <property type="molecule type" value="Genomic_DNA"/>
</dbReference>
<feature type="domain" description="BHLH" evidence="2">
    <location>
        <begin position="124"/>
        <end position="207"/>
    </location>
</feature>
<dbReference type="SUPFAM" id="SSF47459">
    <property type="entry name" value="HLH, helix-loop-helix DNA-binding domain"/>
    <property type="match status" value="1"/>
</dbReference>
<dbReference type="OrthoDB" id="2133190at2759"/>
<organism evidence="3 5">
    <name type="scientific">Candida glabrata</name>
    <name type="common">Yeast</name>
    <name type="synonym">Torulopsis glabrata</name>
    <dbReference type="NCBI Taxonomy" id="5478"/>
    <lineage>
        <taxon>Eukaryota</taxon>
        <taxon>Fungi</taxon>
        <taxon>Dikarya</taxon>
        <taxon>Ascomycota</taxon>
        <taxon>Saccharomycotina</taxon>
        <taxon>Saccharomycetes</taxon>
        <taxon>Saccharomycetales</taxon>
        <taxon>Saccharomycetaceae</taxon>
        <taxon>Nakaseomyces</taxon>
    </lineage>
</organism>
<evidence type="ECO:0000313" key="3">
    <source>
        <dbReference type="EMBL" id="KTA99623.1"/>
    </source>
</evidence>
<dbReference type="InterPro" id="IPR036638">
    <property type="entry name" value="HLH_DNA-bd_sf"/>
</dbReference>
<proteinExistence type="predicted"/>
<dbReference type="Proteomes" id="UP000054886">
    <property type="component" value="Unassembled WGS sequence"/>
</dbReference>
<dbReference type="PROSITE" id="PS50888">
    <property type="entry name" value="BHLH"/>
    <property type="match status" value="1"/>
</dbReference>
<accession>A0A0W0CJP7</accession>
<sequence length="242" mass="27461">MATKIEQHDLDNWVNTTNEKYPFSTSESSTSLATSGSPWFEPLENIISSNSSSSVTSPSDSNNFLLTENGYDNIFAFNENDKDFQLKTEDDDDQLVSFEAAMESMPATCKKQKKKAPRKRLTQNQKEAHNKIEKRYRININSKLAKLQQIIPWVASEQSTFEVADGNKRATSKTEEGDDAFANFPSTTPKLNKSMILEKAVDYILYLQNNEKLFEMEVHRLKSELGAVKKENQELKQLATGN</sequence>
<dbReference type="VEuPathDB" id="FungiDB:CAGL0E05566g"/>
<reference evidence="3 5" key="1">
    <citation type="submission" date="2015-10" db="EMBL/GenBank/DDBJ databases">
        <title>Draft genomes sequences of Candida glabrata isolates 1A, 1B, 2A, 2B, 3A and 3B.</title>
        <authorList>
            <person name="Haavelsrud O.E."/>
            <person name="Gaustad P."/>
        </authorList>
    </citation>
    <scope>NUCLEOTIDE SEQUENCE [LARGE SCALE GENOMIC DNA]</scope>
    <source>
        <strain evidence="3">910700640</strain>
    </source>
</reference>
<dbReference type="GO" id="GO:0046983">
    <property type="term" value="F:protein dimerization activity"/>
    <property type="evidence" value="ECO:0007669"/>
    <property type="project" value="InterPro"/>
</dbReference>
<dbReference type="PANTHER" id="PTHR47336">
    <property type="entry name" value="TRANSCRIPTION FACTOR HMS1-RELATED"/>
    <property type="match status" value="1"/>
</dbReference>
<dbReference type="PANTHER" id="PTHR47336:SF3">
    <property type="entry name" value="SERINE-RICH PROTEIN TYE7"/>
    <property type="match status" value="1"/>
</dbReference>
<evidence type="ECO:0000313" key="5">
    <source>
        <dbReference type="Proteomes" id="UP000054886"/>
    </source>
</evidence>
<dbReference type="AlphaFoldDB" id="A0A0W0CJP7"/>
<dbReference type="OMA" id="YRININM"/>
<dbReference type="InterPro" id="IPR011598">
    <property type="entry name" value="bHLH_dom"/>
</dbReference>
<name>A0A0W0CJP7_CANGB</name>
<dbReference type="SMART" id="SM00353">
    <property type="entry name" value="HLH"/>
    <property type="match status" value="1"/>
</dbReference>
<feature type="compositionally biased region" description="Basic residues" evidence="1">
    <location>
        <begin position="110"/>
        <end position="121"/>
    </location>
</feature>
<gene>
    <name evidence="4" type="ORF">AO440_001043</name>
    <name evidence="3" type="ORF">AO440_001063</name>
</gene>
<dbReference type="CDD" id="cd11395">
    <property type="entry name" value="bHLHzip_SREBP_like"/>
    <property type="match status" value="1"/>
</dbReference>
<dbReference type="VEuPathDB" id="FungiDB:B1J91_E05566g"/>